<evidence type="ECO:0000313" key="1">
    <source>
        <dbReference type="EMBL" id="AND75450.1"/>
    </source>
</evidence>
<proteinExistence type="predicted"/>
<evidence type="ECO:0000313" key="2">
    <source>
        <dbReference type="Proteomes" id="UP000225947"/>
    </source>
</evidence>
<protein>
    <submittedName>
        <fullName evidence="1">Uncharacterized protein</fullName>
    </submittedName>
</protein>
<accession>A0A172Q0Q5</accession>
<keyword evidence="2" id="KW-1185">Reference proteome</keyword>
<gene>
    <name evidence="1" type="ORF">ME3_289</name>
</gene>
<name>A0A172Q0Q5_9CAUD</name>
<dbReference type="EMBL" id="KU935715">
    <property type="protein sequence ID" value="AND75450.1"/>
    <property type="molecule type" value="Genomic_DNA"/>
</dbReference>
<sequence>MSHQDNTKLILDILMSLHHIEESLLDISEKEKKGSAEKIESQLDYQDFDEEPKPPLSLQDVMVSLENIEDTVRCILLDKGFSSAAAIAQYQQYIYPKKD</sequence>
<dbReference type="Proteomes" id="UP000225947">
    <property type="component" value="Segment"/>
</dbReference>
<organism evidence="1 2">
    <name type="scientific">Acinetobacter phage vB_AbaM_ME3</name>
    <dbReference type="NCBI Taxonomy" id="1837876"/>
    <lineage>
        <taxon>Viruses</taxon>
        <taxon>Duplodnaviria</taxon>
        <taxon>Heunggongvirae</taxon>
        <taxon>Uroviricota</taxon>
        <taxon>Caudoviricetes</taxon>
        <taxon>Metrivirus</taxon>
        <taxon>Metrivirus ME3</taxon>
    </lineage>
</organism>
<reference evidence="2" key="1">
    <citation type="submission" date="2016-03" db="EMBL/GenBank/DDBJ databases">
        <title>Characterization of Acinetobacter baumannii phage vB_AbaM_ME3.</title>
        <authorList>
            <person name="Buttimer C.T.H."/>
            <person name="Elbreki M."/>
            <person name="Coffey A."/>
        </authorList>
    </citation>
    <scope>NUCLEOTIDE SEQUENCE [LARGE SCALE GENOMIC DNA]</scope>
</reference>